<dbReference type="PRINTS" id="PR00081">
    <property type="entry name" value="GDHRDH"/>
</dbReference>
<dbReference type="PANTHER" id="PTHR43550:SF3">
    <property type="entry name" value="3-KETODIHYDROSPHINGOSINE REDUCTASE"/>
    <property type="match status" value="1"/>
</dbReference>
<evidence type="ECO:0000313" key="3">
    <source>
        <dbReference type="Proteomes" id="UP001189429"/>
    </source>
</evidence>
<sequence length="276" mass="29252">MDALSILAAAALRLRWAWGRPDVWLRRPRMDVAGKHVVVTGGSQGLGRALALLCVQKGARVTVVARTAAKLKEACADIASAGEGFGDRVQHAVLDVSTASCEQVAEMLRQASRTFGRVDVFVANAGTGNGMLLFGVPLSEVQATLENQVSVNLVGGLRCVIAAAQLMASDGQGGRVSIVSSVAGLATCPGYSIYSATKFGHRGFLAGAYEEFRRHGVHLSVFYPGSIRTPGFASEQENMPLVTQKIEAQCSDISSRRVLRGRAASGHRGRGPRNYQ</sequence>
<feature type="signal peptide" evidence="1">
    <location>
        <begin position="1"/>
        <end position="19"/>
    </location>
</feature>
<dbReference type="EMBL" id="CAUYUJ010011068">
    <property type="protein sequence ID" value="CAK0830908.1"/>
    <property type="molecule type" value="Genomic_DNA"/>
</dbReference>
<protein>
    <submittedName>
        <fullName evidence="2">Uncharacterized protein</fullName>
    </submittedName>
</protein>
<reference evidence="2" key="1">
    <citation type="submission" date="2023-10" db="EMBL/GenBank/DDBJ databases">
        <authorList>
            <person name="Chen Y."/>
            <person name="Shah S."/>
            <person name="Dougan E. K."/>
            <person name="Thang M."/>
            <person name="Chan C."/>
        </authorList>
    </citation>
    <scope>NUCLEOTIDE SEQUENCE [LARGE SCALE GENOMIC DNA]</scope>
</reference>
<feature type="chain" id="PRO_5047008673" evidence="1">
    <location>
        <begin position="20"/>
        <end position="276"/>
    </location>
</feature>
<keyword evidence="1" id="KW-0732">Signal</keyword>
<dbReference type="InterPro" id="IPR002347">
    <property type="entry name" value="SDR_fam"/>
</dbReference>
<dbReference type="Gene3D" id="3.40.50.720">
    <property type="entry name" value="NAD(P)-binding Rossmann-like Domain"/>
    <property type="match status" value="1"/>
</dbReference>
<gene>
    <name evidence="2" type="ORF">PCOR1329_LOCUS29389</name>
</gene>
<keyword evidence="3" id="KW-1185">Reference proteome</keyword>
<dbReference type="InterPro" id="IPR036291">
    <property type="entry name" value="NAD(P)-bd_dom_sf"/>
</dbReference>
<dbReference type="Proteomes" id="UP001189429">
    <property type="component" value="Unassembled WGS sequence"/>
</dbReference>
<name>A0ABN9SGQ3_9DINO</name>
<comment type="caution">
    <text evidence="2">The sequence shown here is derived from an EMBL/GenBank/DDBJ whole genome shotgun (WGS) entry which is preliminary data.</text>
</comment>
<dbReference type="SUPFAM" id="SSF51735">
    <property type="entry name" value="NAD(P)-binding Rossmann-fold domains"/>
    <property type="match status" value="1"/>
</dbReference>
<accession>A0ABN9SGQ3</accession>
<evidence type="ECO:0000256" key="1">
    <source>
        <dbReference type="SAM" id="SignalP"/>
    </source>
</evidence>
<organism evidence="2 3">
    <name type="scientific">Prorocentrum cordatum</name>
    <dbReference type="NCBI Taxonomy" id="2364126"/>
    <lineage>
        <taxon>Eukaryota</taxon>
        <taxon>Sar</taxon>
        <taxon>Alveolata</taxon>
        <taxon>Dinophyceae</taxon>
        <taxon>Prorocentrales</taxon>
        <taxon>Prorocentraceae</taxon>
        <taxon>Prorocentrum</taxon>
    </lineage>
</organism>
<dbReference type="Pfam" id="PF00106">
    <property type="entry name" value="adh_short"/>
    <property type="match status" value="1"/>
</dbReference>
<evidence type="ECO:0000313" key="2">
    <source>
        <dbReference type="EMBL" id="CAK0830908.1"/>
    </source>
</evidence>
<dbReference type="PANTHER" id="PTHR43550">
    <property type="entry name" value="3-KETODIHYDROSPHINGOSINE REDUCTASE"/>
    <property type="match status" value="1"/>
</dbReference>
<proteinExistence type="predicted"/>